<proteinExistence type="predicted"/>
<dbReference type="Proteomes" id="UP000655225">
    <property type="component" value="Unassembled WGS sequence"/>
</dbReference>
<sequence length="569" mass="63472">MAGGRVEVVGSKGCSRLLIGISSALPSLGFQSLEPMSPASSVVSEPGVRASRPFADLVICVTGLSKGLIKLLVSVFSRPYGSAVNLYCHGYNSVLSYNASYYYFFCFGGRKFEHALKHGPRNGLFVVTLGWFLDSIRRNVRLSESLYSVQSVGENGLRMEELNRLLGFTSTEKSCLPVAVHEVLKQSNTIHQPHLPFSGKESRSRESILSGQSIYVDSDISAELQSKVVEAAAREGATFVDHWFIGCSASHVVCEGPFIWRYLGHTNNIVTPLWILKTAKEKFVQRLVHISSDLARQVSTILEDFPSGIAGQDPGKNKKSKVIKEKNVIDGPQDELRSRECRTHKGSSENPNGRQQIVNLAKTGVRNRRGRRMQTCQTPIRPITPTSLLDSICWSISEPTSAACIYTDSSGFEDVSEQNTSLFIDARGDGRELEASFENFSRPLRESEKAELIYKNHFLTILFPIDRFGEMGPSSRTFFSDKGFTCLQVLDHIYTFYQENMAVDEVDSAIHTDSRHADRLRTAYASKETAECGYVQFKRIDFLGSRRSFEMLKRVSGDNSNVYELLIRA</sequence>
<dbReference type="InterPro" id="IPR036420">
    <property type="entry name" value="BRCT_dom_sf"/>
</dbReference>
<evidence type="ECO:0000259" key="1">
    <source>
        <dbReference type="PROSITE" id="PS50172"/>
    </source>
</evidence>
<reference evidence="2 3" key="1">
    <citation type="submission" date="2020-04" db="EMBL/GenBank/DDBJ databases">
        <title>Plant Genome Project.</title>
        <authorList>
            <person name="Zhang R.-G."/>
        </authorList>
    </citation>
    <scope>NUCLEOTIDE SEQUENCE [LARGE SCALE GENOMIC DNA]</scope>
    <source>
        <strain evidence="2">YNK0</strain>
        <tissue evidence="2">Leaf</tissue>
    </source>
</reference>
<evidence type="ECO:0000313" key="2">
    <source>
        <dbReference type="EMBL" id="KAF8393641.1"/>
    </source>
</evidence>
<protein>
    <recommendedName>
        <fullName evidence="1">BRCT domain-containing protein</fullName>
    </recommendedName>
</protein>
<dbReference type="Pfam" id="PF20415">
    <property type="entry name" value="DUF6699"/>
    <property type="match status" value="1"/>
</dbReference>
<accession>A0A834YW22</accession>
<dbReference type="OMA" id="CVRRSMR"/>
<feature type="domain" description="BRCT" evidence="1">
    <location>
        <begin position="49"/>
        <end position="149"/>
    </location>
</feature>
<dbReference type="PROSITE" id="PS50172">
    <property type="entry name" value="BRCT"/>
    <property type="match status" value="1"/>
</dbReference>
<keyword evidence="3" id="KW-1185">Reference proteome</keyword>
<dbReference type="OrthoDB" id="251770at2759"/>
<organism evidence="2 3">
    <name type="scientific">Tetracentron sinense</name>
    <name type="common">Spur-leaf</name>
    <dbReference type="NCBI Taxonomy" id="13715"/>
    <lineage>
        <taxon>Eukaryota</taxon>
        <taxon>Viridiplantae</taxon>
        <taxon>Streptophyta</taxon>
        <taxon>Embryophyta</taxon>
        <taxon>Tracheophyta</taxon>
        <taxon>Spermatophyta</taxon>
        <taxon>Magnoliopsida</taxon>
        <taxon>Trochodendrales</taxon>
        <taxon>Trochodendraceae</taxon>
        <taxon>Tetracentron</taxon>
    </lineage>
</organism>
<dbReference type="EMBL" id="JABCRI010000015">
    <property type="protein sequence ID" value="KAF8393641.1"/>
    <property type="molecule type" value="Genomic_DNA"/>
</dbReference>
<dbReference type="InterPro" id="IPR046522">
    <property type="entry name" value="DUF6699"/>
</dbReference>
<dbReference type="PANTHER" id="PTHR47576:SF2">
    <property type="entry name" value="BRCT DOMAIN DNA REPAIR PROTEIN-RELATED"/>
    <property type="match status" value="1"/>
</dbReference>
<dbReference type="PANTHER" id="PTHR47576">
    <property type="entry name" value="BRCT DOMAIN DNA REPAIR PROTEIN-RELATED"/>
    <property type="match status" value="1"/>
</dbReference>
<dbReference type="InterPro" id="IPR001357">
    <property type="entry name" value="BRCT_dom"/>
</dbReference>
<evidence type="ECO:0000313" key="3">
    <source>
        <dbReference type="Proteomes" id="UP000655225"/>
    </source>
</evidence>
<dbReference type="SUPFAM" id="SSF52113">
    <property type="entry name" value="BRCT domain"/>
    <property type="match status" value="2"/>
</dbReference>
<dbReference type="Gene3D" id="3.40.50.10190">
    <property type="entry name" value="BRCT domain"/>
    <property type="match status" value="1"/>
</dbReference>
<name>A0A834YW22_TETSI</name>
<gene>
    <name evidence="2" type="ORF">HHK36_021887</name>
</gene>
<comment type="caution">
    <text evidence="2">The sequence shown here is derived from an EMBL/GenBank/DDBJ whole genome shotgun (WGS) entry which is preliminary data.</text>
</comment>
<dbReference type="AlphaFoldDB" id="A0A834YW22"/>